<dbReference type="OrthoDB" id="427030at2759"/>
<dbReference type="EMBL" id="PDLN01000012">
    <property type="protein sequence ID" value="RDW70324.1"/>
    <property type="molecule type" value="Genomic_DNA"/>
</dbReference>
<dbReference type="PANTHER" id="PTHR19818">
    <property type="entry name" value="ZINC FINGER PROTEIN ZIC AND GLI"/>
    <property type="match status" value="1"/>
</dbReference>
<dbReference type="Proteomes" id="UP000256328">
    <property type="component" value="Unassembled WGS sequence"/>
</dbReference>
<dbReference type="PROSITE" id="PS00028">
    <property type="entry name" value="ZINC_FINGER_C2H2_1"/>
    <property type="match status" value="4"/>
</dbReference>
<dbReference type="GO" id="GO:0005634">
    <property type="term" value="C:nucleus"/>
    <property type="evidence" value="ECO:0007669"/>
    <property type="project" value="UniProtKB-ARBA"/>
</dbReference>
<dbReference type="PROSITE" id="PS50157">
    <property type="entry name" value="ZINC_FINGER_C2H2_2"/>
    <property type="match status" value="4"/>
</dbReference>
<evidence type="ECO:0000256" key="5">
    <source>
        <dbReference type="PROSITE-ProRule" id="PRU00042"/>
    </source>
</evidence>
<reference evidence="8 9" key="1">
    <citation type="journal article" date="2018" name="IMA Fungus">
        <title>IMA Genome-F 9: Draft genome sequence of Annulohypoxylon stygium, Aspergillus mulundensis, Berkeleyomyces basicola (syn. Thielaviopsis basicola), Ceratocystis smalleyi, two Cercospora beticola strains, Coleophoma cylindrospora, Fusarium fracticaudum, Phialophora cf. hyalina, and Morchella septimelata.</title>
        <authorList>
            <person name="Wingfield B.D."/>
            <person name="Bills G.F."/>
            <person name="Dong Y."/>
            <person name="Huang W."/>
            <person name="Nel W.J."/>
            <person name="Swalarsk-Parry B.S."/>
            <person name="Vaghefi N."/>
            <person name="Wilken P.M."/>
            <person name="An Z."/>
            <person name="de Beer Z.W."/>
            <person name="De Vos L."/>
            <person name="Chen L."/>
            <person name="Duong T.A."/>
            <person name="Gao Y."/>
            <person name="Hammerbacher A."/>
            <person name="Kikkert J.R."/>
            <person name="Li Y."/>
            <person name="Li H."/>
            <person name="Li K."/>
            <person name="Li Q."/>
            <person name="Liu X."/>
            <person name="Ma X."/>
            <person name="Naidoo K."/>
            <person name="Pethybridge S.J."/>
            <person name="Sun J."/>
            <person name="Steenkamp E.T."/>
            <person name="van der Nest M.A."/>
            <person name="van Wyk S."/>
            <person name="Wingfield M.J."/>
            <person name="Xiong C."/>
            <person name="Yue Q."/>
            <person name="Zhang X."/>
        </authorList>
    </citation>
    <scope>NUCLEOTIDE SEQUENCE [LARGE SCALE GENOMIC DNA]</scope>
    <source>
        <strain evidence="8 9">BP5796</strain>
    </source>
</reference>
<evidence type="ECO:0000256" key="4">
    <source>
        <dbReference type="ARBA" id="ARBA00022833"/>
    </source>
</evidence>
<dbReference type="InterPro" id="IPR036236">
    <property type="entry name" value="Znf_C2H2_sf"/>
</dbReference>
<dbReference type="Gene3D" id="3.30.160.60">
    <property type="entry name" value="Classic Zinc Finger"/>
    <property type="match status" value="4"/>
</dbReference>
<evidence type="ECO:0000313" key="8">
    <source>
        <dbReference type="EMBL" id="RDW70324.1"/>
    </source>
</evidence>
<dbReference type="SMART" id="SM00355">
    <property type="entry name" value="ZnF_C2H2"/>
    <property type="match status" value="4"/>
</dbReference>
<proteinExistence type="predicted"/>
<keyword evidence="9" id="KW-1185">Reference proteome</keyword>
<feature type="domain" description="C2H2-type" evidence="7">
    <location>
        <begin position="173"/>
        <end position="202"/>
    </location>
</feature>
<feature type="compositionally biased region" description="Basic residues" evidence="6">
    <location>
        <begin position="160"/>
        <end position="170"/>
    </location>
</feature>
<dbReference type="GO" id="GO:0045944">
    <property type="term" value="P:positive regulation of transcription by RNA polymerase II"/>
    <property type="evidence" value="ECO:0007669"/>
    <property type="project" value="UniProtKB-ARBA"/>
</dbReference>
<keyword evidence="4" id="KW-0862">Zinc</keyword>
<dbReference type="AlphaFoldDB" id="A0A3D8R8Z0"/>
<evidence type="ECO:0000256" key="2">
    <source>
        <dbReference type="ARBA" id="ARBA00022737"/>
    </source>
</evidence>
<sequence length="417" mass="46953">MAPQYIAVAQPYSGPGANTLVAHSQQMEQLQRQNNPFTYPVYNNGSNGIAPVFPVNYIRSRPQHPTEMQQNAYTPRSVHQGYLDTRYHQQSQSPPLKIEPLPAITRSPIHEPGNIKTINPILQGTGSSQDFKTEVDTLMKAIQAKVEVAKQPSDAEARRSSGRSRAKATKKKHRCTFENCDQVFGQKTHLDIHARCHTGEKPYACPWPNCHHTFSQHGNMKTHLRRHSGEKPYPCAECGRTFAQKGNVAAHQAIHTQAKPFLCLLDNCKKKFTQRGNLKSHMNKFHKPSLLAYTTKFASYQPGDYVSETDREMWKYFADMYKNSNKGIKGRGKDRKVSSSSDRLVARMRDLKVMHNESVRYNGGHMNNMAYDMYAVDSRSNSASCQSSQTGGSPCYTTCDSFEDTGKAALTFGESMY</sequence>
<dbReference type="GO" id="GO:0008270">
    <property type="term" value="F:zinc ion binding"/>
    <property type="evidence" value="ECO:0007669"/>
    <property type="project" value="UniProtKB-KW"/>
</dbReference>
<feature type="domain" description="C2H2-type" evidence="7">
    <location>
        <begin position="203"/>
        <end position="232"/>
    </location>
</feature>
<keyword evidence="1" id="KW-0479">Metal-binding</keyword>
<feature type="domain" description="C2H2-type" evidence="7">
    <location>
        <begin position="233"/>
        <end position="260"/>
    </location>
</feature>
<dbReference type="PANTHER" id="PTHR19818:SF139">
    <property type="entry name" value="PAIR-RULE PROTEIN ODD-PAIRED"/>
    <property type="match status" value="1"/>
</dbReference>
<feature type="domain" description="C2H2-type" evidence="7">
    <location>
        <begin position="261"/>
        <end position="286"/>
    </location>
</feature>
<keyword evidence="2" id="KW-0677">Repeat</keyword>
<evidence type="ECO:0000259" key="7">
    <source>
        <dbReference type="PROSITE" id="PS50157"/>
    </source>
</evidence>
<feature type="region of interest" description="Disordered" evidence="6">
    <location>
        <begin position="148"/>
        <end position="170"/>
    </location>
</feature>
<dbReference type="Pfam" id="PF00096">
    <property type="entry name" value="zf-C2H2"/>
    <property type="match status" value="2"/>
</dbReference>
<organism evidence="8 9">
    <name type="scientific">Coleophoma crateriformis</name>
    <dbReference type="NCBI Taxonomy" id="565419"/>
    <lineage>
        <taxon>Eukaryota</taxon>
        <taxon>Fungi</taxon>
        <taxon>Dikarya</taxon>
        <taxon>Ascomycota</taxon>
        <taxon>Pezizomycotina</taxon>
        <taxon>Leotiomycetes</taxon>
        <taxon>Helotiales</taxon>
        <taxon>Dermateaceae</taxon>
        <taxon>Coleophoma</taxon>
    </lineage>
</organism>
<dbReference type="GO" id="GO:0000978">
    <property type="term" value="F:RNA polymerase II cis-regulatory region sequence-specific DNA binding"/>
    <property type="evidence" value="ECO:0007669"/>
    <property type="project" value="TreeGrafter"/>
</dbReference>
<keyword evidence="3 5" id="KW-0863">Zinc-finger</keyword>
<dbReference type="FunFam" id="3.30.160.60:FF:002343">
    <property type="entry name" value="Zinc finger protein 33A"/>
    <property type="match status" value="1"/>
</dbReference>
<evidence type="ECO:0000256" key="3">
    <source>
        <dbReference type="ARBA" id="ARBA00022771"/>
    </source>
</evidence>
<gene>
    <name evidence="8" type="ORF">BP5796_08721</name>
</gene>
<dbReference type="InterPro" id="IPR013087">
    <property type="entry name" value="Znf_C2H2_type"/>
</dbReference>
<dbReference type="InterPro" id="IPR050329">
    <property type="entry name" value="GLI_C2H2-zinc-finger"/>
</dbReference>
<accession>A0A3D8R8Z0</accession>
<dbReference type="FunFam" id="3.30.160.60:FF:000016">
    <property type="entry name" value="zinc finger protein 37 homolog"/>
    <property type="match status" value="1"/>
</dbReference>
<protein>
    <recommendedName>
        <fullName evidence="7">C2H2-type domain-containing protein</fullName>
    </recommendedName>
</protein>
<comment type="caution">
    <text evidence="8">The sequence shown here is derived from an EMBL/GenBank/DDBJ whole genome shotgun (WGS) entry which is preliminary data.</text>
</comment>
<dbReference type="SUPFAM" id="SSF57667">
    <property type="entry name" value="beta-beta-alpha zinc fingers"/>
    <property type="match status" value="2"/>
</dbReference>
<name>A0A3D8R8Z0_9HELO</name>
<evidence type="ECO:0000313" key="9">
    <source>
        <dbReference type="Proteomes" id="UP000256328"/>
    </source>
</evidence>
<evidence type="ECO:0000256" key="6">
    <source>
        <dbReference type="SAM" id="MobiDB-lite"/>
    </source>
</evidence>
<evidence type="ECO:0000256" key="1">
    <source>
        <dbReference type="ARBA" id="ARBA00022723"/>
    </source>
</evidence>
<dbReference type="GO" id="GO:0000981">
    <property type="term" value="F:DNA-binding transcription factor activity, RNA polymerase II-specific"/>
    <property type="evidence" value="ECO:0007669"/>
    <property type="project" value="TreeGrafter"/>
</dbReference>